<evidence type="ECO:0000313" key="3">
    <source>
        <dbReference type="Proteomes" id="UP001464387"/>
    </source>
</evidence>
<proteinExistence type="predicted"/>
<name>A0ABV1YA76_9HYPH</name>
<dbReference type="RefSeq" id="WP_352568461.1">
    <property type="nucleotide sequence ID" value="NZ_JAMYMY010000002.1"/>
</dbReference>
<dbReference type="EMBL" id="JAMYPJ010000003">
    <property type="protein sequence ID" value="MER8932069.1"/>
    <property type="molecule type" value="Genomic_DNA"/>
</dbReference>
<evidence type="ECO:0000313" key="2">
    <source>
        <dbReference type="EMBL" id="MER8932069.1"/>
    </source>
</evidence>
<sequence length="2575" mass="279526">MNKISRREFLAGAGASVLAPTCAYGNDSEPQFIQNNDLILLKMGGSTLLSVNPKSVAPGGLLQSSVSSRHAMIAGKLGSVIELTIDQTGDRWSIHSNWNFSAIGVRISSKPVALRPHIAVELITDIRGQSLKRLLDLVASNDLTAPPRCTLRLDETSAWLDAGRGCFSVLNGHLAGRQLVLSTRGETTAELLDELRSKAFVVGKKAHVSAWLSPADLLKAGFDGKKRLSLSGQFNLVLRNGKDQIADIPCNRAQIASQKAYRSWLFNTVDKPWRLTTPFTVLVVEVQKADAADNEISHPLGLSIGPGDVLATIDGDLTVLSTTLAVADADRTRFDLASPLHLALSGAPAPKSVKGKLSKVPLKPTFALSKPEMPLNVNLDCHAALRVWRGQDLFCLTFRFRNMGLSIGKTTALVPMPIADPAHNEPGEALLIAEFPPQHIMERTFLRQTTLLPDVEVDIAPARLRLLQRLEASARKNGSRPSNIAAPAYSCAAEKEKMLLDEADTTDAVVIRYNIRNEKYCREQRDNPGGPYVFAEFAKAWDDAQLSKQFGPWIGPAGLFSVAARRAARQLSESRRTDALDQLKKKLDGGSFDSTDFPTAVNSLALPTLPLGRAEARAWLESLHRGERQTAPEDEHLDDFKKLINEAGRRSDDFAEVKKRAFPSGKASNPPPESQFVLLPEWPFTQQDKDFIFAGGTAPVVNVPQMKIAVQNLVEAELAATLDTAHSDEEAEKAKEAFRRPVQAWISDPSRVAFAVGENPIQLNVDSLTNWSSYELRVVQRARRKYKEIKDKEHVPILEGNPEIILKEQGISWGQAASGQERMNEIVKTLLSPQEHDTALEVPTGLTLSPAQDARWITPRRNLPDKVAALSAGLAKPVWQARMIEAQRVPSLRAIWSDEFDQVIRKFNETNKGNGPSDIWTAPDDNRPYRTAMSPADRAELVALSSIYGLPVIASNDQGKSSQVKAPDRYVTDAASEPAVFMPVPLQARRFALGSTGAMLDLDTTFPLVTAVRMKSGLPLYDSFSLQRWRTLINDGSDSITVVVRAGYLFPLGHKASLVKVTEPRLRPIDPLRPSAGYSVEQATRIYIEVTRASHQYPAVGQLHDARDYQAREVKLLTLRTPDLIDPADDKQLPEQNFTGTLQERAAAISGALQQPLIAGPHGAVRGWIDCSAKPGEALPGRLAGIVFWPRTEKGTKGTVRFRMQVDGETTPISMPLMFVDHRAASDPATMKALCDYYKGGKSNDSDKPKDWKRVNHFGAMRAYAEEQRKGQCTFVTDWQDTEAIGGATSFNLDAALLAAEQPPFYPQMLSAQVRPQQIQGLTGSTAPALQVSFACDYVSYGFNPPTECKIPDPDTYLVVNNNPRVMLDMGSHGDQGGTVARKAMEICGLNRRFGLAGPPVPSCTTCGPVTPREKTGSLLLDYQTSGALSASAQPATPAPGDCERSSKDADSILNKDLAIGHLAEDATFLGLLKLRDFIIAIAGDQISSSNIPALEEITNFSDQAFLEVTNALRQPVKDLVAQLKAKAGDVIFPNFSVTLAELDCVLNRASAVPGLPPLTTEEEIEIATQIWALGQQVAKELDAIARTPIGNIAERLRSYLVDSQGKIVDIFHNRFAPWNDVQLQLARLVAETAAKIPDGMVTFTDPDQSGKLSSAIKSAVELPSVWCDPNKEPFAAIVDKIKELGPPPNTGKLEDILVEGPLYPLVNDLLAILRQQVKDFQFSSLTDAMKWATDAVEKAQALYDKFHTLASLDLTICNESVAAINDLLQAAVPKFDSGIADNAAKALTKARTDIDKLRGDIATAISNFGPAAQPSIDYLAKLRAFLDGWLNALSTQVIDDLKVLLAAASDVRKTVDDATRSQSCVQFSIETARAVARLRVARVSLLDTWISAANKFPNTPLPALWPEANGTITALSQQVRDQIESVVRSTVSDAINFVVLFALHAGQQAWSSARSHIAQDPDLVKVYADLDAELKKIGKDIQDRLATWPNPSTGDAASAQKRAVELIEAASGIDTNALAKLEKQLLDGAIRSASGRQLKEIEPQLDNYAKGVLDGIGVFYDTLIETRGEAYQAVQNALGDDGMKLTRDLFGQPTQELVGDDGCLDDWRDYIFLVRGQSNVCSPQKDALTDERDELNAGSKDILVTILKRWADGKSAPQKLLYHVEHFAKLGVRAAILRVFDVEQLRQTILDALARAIPTRRTLKSKLSLPLSTTSVGIGTFRPIGGEGTLTLDTTATVDLLNAGAPETDLKGIVSPFELEILSIMTFSFRDGIRYIKGPKDGRGDVTARLGAEDIQFGDKLSFLAELSRSLGFGGDGDGPYSIIHIDNPAIEAGYRIAIPVITLGVTFTNIHFAGAVILPFTSGAARLRMALGSLDSPFMISVGIYGGSGFMGFEATAQGIELFEASFEFGGIASLGYGPLQGTAYVTTGAYIRTAKGNGCTFAALFSAGFCAHIACFGISAAFTLRLKKTDGDSSVQGEAQLTFTFSVSFAKVHYTIRVARTMQAGFGGGGQQAAFNTLPNADVRLAALGGFLPDCYPFEQSAEIWTESYSPGETWSTFAAQFDSQFQPGFET</sequence>
<reference evidence="2 3" key="1">
    <citation type="journal article" date="2024" name="Proc. Natl. Acad. Sci. U.S.A.">
        <title>The evolutionary genomics of adaptation to stress in wild rhizobium bacteria.</title>
        <authorList>
            <person name="Kehlet-Delgado H."/>
            <person name="Montoya A.P."/>
            <person name="Jensen K.T."/>
            <person name="Wendlandt C.E."/>
            <person name="Dexheimer C."/>
            <person name="Roberts M."/>
            <person name="Torres Martinez L."/>
            <person name="Friesen M.L."/>
            <person name="Griffitts J.S."/>
            <person name="Porter S.S."/>
        </authorList>
    </citation>
    <scope>NUCLEOTIDE SEQUENCE [LARGE SCALE GENOMIC DNA]</scope>
    <source>
        <strain evidence="2 3">M0729</strain>
    </source>
</reference>
<feature type="transmembrane region" description="Helical" evidence="1">
    <location>
        <begin position="2444"/>
        <end position="2467"/>
    </location>
</feature>
<evidence type="ECO:0000256" key="1">
    <source>
        <dbReference type="SAM" id="Phobius"/>
    </source>
</evidence>
<dbReference type="Proteomes" id="UP001464387">
    <property type="component" value="Unassembled WGS sequence"/>
</dbReference>
<keyword evidence="1" id="KW-1133">Transmembrane helix</keyword>
<organism evidence="2 3">
    <name type="scientific">Mesorhizobium opportunistum</name>
    <dbReference type="NCBI Taxonomy" id="593909"/>
    <lineage>
        <taxon>Bacteria</taxon>
        <taxon>Pseudomonadati</taxon>
        <taxon>Pseudomonadota</taxon>
        <taxon>Alphaproteobacteria</taxon>
        <taxon>Hyphomicrobiales</taxon>
        <taxon>Phyllobacteriaceae</taxon>
        <taxon>Mesorhizobium</taxon>
    </lineage>
</organism>
<comment type="caution">
    <text evidence="2">The sequence shown here is derived from an EMBL/GenBank/DDBJ whole genome shotgun (WGS) entry which is preliminary data.</text>
</comment>
<gene>
    <name evidence="2" type="ORF">NKI33_03685</name>
</gene>
<accession>A0ABV1YA76</accession>
<protein>
    <submittedName>
        <fullName evidence="2">Uncharacterized protein</fullName>
    </submittedName>
</protein>
<keyword evidence="1" id="KW-0812">Transmembrane</keyword>
<keyword evidence="3" id="KW-1185">Reference proteome</keyword>
<keyword evidence="1" id="KW-0472">Membrane</keyword>